<dbReference type="Pfam" id="PF14543">
    <property type="entry name" value="TAXi_N"/>
    <property type="match status" value="1"/>
</dbReference>
<dbReference type="FunFam" id="2.40.70.10:FF:000015">
    <property type="entry name" value="Aspartyl protease family protein"/>
    <property type="match status" value="1"/>
</dbReference>
<feature type="domain" description="Peptidase A1" evidence="13">
    <location>
        <begin position="767"/>
        <end position="1112"/>
    </location>
</feature>
<dbReference type="GO" id="GO:0004190">
    <property type="term" value="F:aspartic-type endopeptidase activity"/>
    <property type="evidence" value="ECO:0007669"/>
    <property type="project" value="UniProtKB-KW"/>
</dbReference>
<dbReference type="PROSITE" id="PS51767">
    <property type="entry name" value="PEPTIDASE_A1"/>
    <property type="match status" value="1"/>
</dbReference>
<dbReference type="Pfam" id="PF14541">
    <property type="entry name" value="TAXi_C"/>
    <property type="match status" value="1"/>
</dbReference>
<dbReference type="FunFam" id="1.10.357.50:FF:000003">
    <property type="entry name" value="Exocyst complex component SEC6"/>
    <property type="match status" value="1"/>
</dbReference>
<dbReference type="AlphaFoldDB" id="A0A1R3G1S7"/>
<dbReference type="InterPro" id="IPR001969">
    <property type="entry name" value="Aspartic_peptidase_AS"/>
</dbReference>
<evidence type="ECO:0000256" key="9">
    <source>
        <dbReference type="ARBA" id="ARBA00022801"/>
    </source>
</evidence>
<keyword evidence="6" id="KW-0732">Signal</keyword>
<evidence type="ECO:0000256" key="8">
    <source>
        <dbReference type="ARBA" id="ARBA00022750"/>
    </source>
</evidence>
<dbReference type="GO" id="GO:0000149">
    <property type="term" value="F:SNARE binding"/>
    <property type="evidence" value="ECO:0007669"/>
    <property type="project" value="TreeGrafter"/>
</dbReference>
<evidence type="ECO:0000256" key="7">
    <source>
        <dbReference type="ARBA" id="ARBA00022737"/>
    </source>
</evidence>
<dbReference type="InterPro" id="IPR032799">
    <property type="entry name" value="TAXi_C"/>
</dbReference>
<evidence type="ECO:0000259" key="13">
    <source>
        <dbReference type="PROSITE" id="PS51767"/>
    </source>
</evidence>
<dbReference type="Proteomes" id="UP000188268">
    <property type="component" value="Unassembled WGS sequence"/>
</dbReference>
<sequence length="1128" mass="127187">MMVEDLGVEAKEAAVREVAKLLPLPELLQSISTIKADYITRQQANDAQLSTMVAEQVEQAQAGLESLALSQTTINQLRENFISIEKYCQECQNLIENHDQIKLLSNARNNLNTTLKDVEGMMSISVEAAEARDSLSDDKEIVNTYERLTALDGKRRFALAAVASHKEEVSKLSEYFEDVDRTWETFEKTLWGHISNFYKLSKERVVEMQEILDQQLAEEAAEAEGGGAMASVANPRRPGKKSTTSSASAKNLTQQKLKTQGKGYKDKCYEQIRKTVEARFNKLLTELFEDLKSALEEARTIGDELGDIYDYVAPCFPPRYEIFQLMVNLYTERFIQMLRLLSERANELTNIEILKVTGWVVEYQETLIGLGVDETLAQVCSESGALDPLMNSYVERMQATMRKWYLNILEADKVQPPKKTEEGKLYTPAAVDLFRILGEQVQIVRDNSTDVMLYRIALAIIQVMIDFQAAEKKRLQEPASDIGLEPLCAMINNNLRCYDLAMELSNGIMEALPQNYGDQVNFEDTCKGFLEVAKEAVHQTVNVIFEDPGVQELLVKLYHREWSEGQVTEYLVATFGDYFTDVKMYIEERSFRRFVEACLEETVVVYVDHLLTQKNYIKEETIERMRLDEEVLMDFFREYITVSKVESRLRILSDLRELASAESLDTFTLIYSNILEHQPDCPYEVVEKLVALREGIPRKDAKEVVHECKEIYENTLVGGNPPKAASDQRWRKAMILPEKGSSSMMMNRVGSSILFTINGNVYPTGCYNVTINIGQPPKPYFLDLDTGSDLTWLQCDAPCVHCIEAPHPLYRPNNDLVPCKDPLCAALHPPGDYKCESPDQCDYEVEYADGGSSLGVLVRDVFSLNYTNGVHLTPRLALGCGYDQIPGASYHPLDGILGLGRGKSSIVSQLQSQGLVRNVVGHCLSGRGGGFLFFGDDLYDSSRVTWTSMSQEFTKYYSPGIAELYFGGKATGIKNLISLFDSGSSYTYLNSQAYQALTALLKKELSGRSLKEAPEDQTLPLCWKGRKPFKSVRDVKKYFKTLALAFASNSRSKTQFELPPEAYLIISNKGNVCLGILNGTQIGLQNLNVIGDVSMQDRMVIYDNEKQVIGWTPANCDQLPRSKAYYYM</sequence>
<dbReference type="InterPro" id="IPR032861">
    <property type="entry name" value="TAXi_N"/>
</dbReference>
<dbReference type="Gene3D" id="2.40.70.10">
    <property type="entry name" value="Acid Proteases"/>
    <property type="match status" value="2"/>
</dbReference>
<comment type="similarity">
    <text evidence="2">Belongs to the SEC6 family.</text>
</comment>
<dbReference type="InterPro" id="IPR033121">
    <property type="entry name" value="PEPTIDASE_A1"/>
</dbReference>
<dbReference type="InterPro" id="IPR042532">
    <property type="entry name" value="EXOC3/Sec6_C"/>
</dbReference>
<keyword evidence="3" id="KW-0813">Transport</keyword>
<organism evidence="14 15">
    <name type="scientific">Corchorus capsularis</name>
    <name type="common">Jute</name>
    <dbReference type="NCBI Taxonomy" id="210143"/>
    <lineage>
        <taxon>Eukaryota</taxon>
        <taxon>Viridiplantae</taxon>
        <taxon>Streptophyta</taxon>
        <taxon>Embryophyta</taxon>
        <taxon>Tracheophyta</taxon>
        <taxon>Spermatophyta</taxon>
        <taxon>Magnoliopsida</taxon>
        <taxon>eudicotyledons</taxon>
        <taxon>Gunneridae</taxon>
        <taxon>Pentapetalae</taxon>
        <taxon>rosids</taxon>
        <taxon>malvids</taxon>
        <taxon>Malvales</taxon>
        <taxon>Malvaceae</taxon>
        <taxon>Grewioideae</taxon>
        <taxon>Apeibeae</taxon>
        <taxon>Corchorus</taxon>
    </lineage>
</organism>
<dbReference type="Gene3D" id="1.10.357.70">
    <property type="entry name" value="Exocyst complex component Sec6, C-terminal domain"/>
    <property type="match status" value="1"/>
</dbReference>
<dbReference type="FunFam" id="2.40.70.10:FF:000027">
    <property type="entry name" value="Aspartic proteinase Asp1 isoform A"/>
    <property type="match status" value="1"/>
</dbReference>
<evidence type="ECO:0000313" key="14">
    <source>
        <dbReference type="EMBL" id="OMO52038.1"/>
    </source>
</evidence>
<dbReference type="SUPFAM" id="SSF50630">
    <property type="entry name" value="Acid proteases"/>
    <property type="match status" value="1"/>
</dbReference>
<keyword evidence="4" id="KW-0268">Exocytosis</keyword>
<dbReference type="InterPro" id="IPR021109">
    <property type="entry name" value="Peptidase_aspartic_dom_sf"/>
</dbReference>
<dbReference type="Gramene" id="OMO52038">
    <property type="protein sequence ID" value="OMO52038"/>
    <property type="gene ID" value="CCACVL1_29411"/>
</dbReference>
<keyword evidence="5" id="KW-0645">Protease</keyword>
<evidence type="ECO:0000256" key="1">
    <source>
        <dbReference type="ARBA" id="ARBA00007447"/>
    </source>
</evidence>
<gene>
    <name evidence="14" type="ORF">CCACVL1_29411</name>
</gene>
<name>A0A1R3G1S7_COCAP</name>
<evidence type="ECO:0000256" key="11">
    <source>
        <dbReference type="ARBA" id="ARBA00077656"/>
    </source>
</evidence>
<dbReference type="STRING" id="210143.A0A1R3G1S7"/>
<keyword evidence="9" id="KW-0378">Hydrolase</keyword>
<feature type="region of interest" description="Disordered" evidence="12">
    <location>
        <begin position="223"/>
        <end position="258"/>
    </location>
</feature>
<evidence type="ECO:0000256" key="12">
    <source>
        <dbReference type="SAM" id="MobiDB-lite"/>
    </source>
</evidence>
<evidence type="ECO:0000313" key="15">
    <source>
        <dbReference type="Proteomes" id="UP000188268"/>
    </source>
</evidence>
<comment type="similarity">
    <text evidence="1">Belongs to the peptidase A1 family.</text>
</comment>
<evidence type="ECO:0000256" key="2">
    <source>
        <dbReference type="ARBA" id="ARBA00009447"/>
    </source>
</evidence>
<dbReference type="FunFam" id="1.10.357.70:FF:000002">
    <property type="entry name" value="Exocyst complex component SEC6"/>
    <property type="match status" value="1"/>
</dbReference>
<keyword evidence="7" id="KW-0677">Repeat</keyword>
<dbReference type="Gene3D" id="1.10.357.50">
    <property type="match status" value="1"/>
</dbReference>
<dbReference type="PROSITE" id="PS00141">
    <property type="entry name" value="ASP_PROTEASE"/>
    <property type="match status" value="1"/>
</dbReference>
<keyword evidence="8" id="KW-0064">Aspartyl protease</keyword>
<dbReference type="GO" id="GO:0000145">
    <property type="term" value="C:exocyst"/>
    <property type="evidence" value="ECO:0007669"/>
    <property type="project" value="InterPro"/>
</dbReference>
<evidence type="ECO:0000256" key="4">
    <source>
        <dbReference type="ARBA" id="ARBA00022483"/>
    </source>
</evidence>
<dbReference type="OMA" id="DICADST"/>
<reference evidence="14 15" key="1">
    <citation type="submission" date="2013-09" db="EMBL/GenBank/DDBJ databases">
        <title>Corchorus capsularis genome sequencing.</title>
        <authorList>
            <person name="Alam M."/>
            <person name="Haque M.S."/>
            <person name="Islam M.S."/>
            <person name="Emdad E.M."/>
            <person name="Islam M.M."/>
            <person name="Ahmed B."/>
            <person name="Halim A."/>
            <person name="Hossen Q.M.M."/>
            <person name="Hossain M.Z."/>
            <person name="Ahmed R."/>
            <person name="Khan M.M."/>
            <person name="Islam R."/>
            <person name="Rashid M.M."/>
            <person name="Khan S.A."/>
            <person name="Rahman M.S."/>
            <person name="Alam M."/>
        </authorList>
    </citation>
    <scope>NUCLEOTIDE SEQUENCE [LARGE SCALE GENOMIC DNA]</scope>
    <source>
        <strain evidence="15">cv. CVL-1</strain>
        <tissue evidence="14">Whole seedling</tissue>
    </source>
</reference>
<dbReference type="GO" id="GO:0051601">
    <property type="term" value="P:exocyst localization"/>
    <property type="evidence" value="ECO:0007669"/>
    <property type="project" value="TreeGrafter"/>
</dbReference>
<dbReference type="InterPro" id="IPR010326">
    <property type="entry name" value="EXOC3/Sec6"/>
</dbReference>
<dbReference type="Pfam" id="PF06046">
    <property type="entry name" value="Sec6"/>
    <property type="match status" value="1"/>
</dbReference>
<dbReference type="EMBL" id="AWWV01015619">
    <property type="protein sequence ID" value="OMO52038.1"/>
    <property type="molecule type" value="Genomic_DNA"/>
</dbReference>
<evidence type="ECO:0000256" key="5">
    <source>
        <dbReference type="ARBA" id="ARBA00022670"/>
    </source>
</evidence>
<accession>A0A1R3G1S7</accession>
<dbReference type="PANTHER" id="PTHR21292:SF1">
    <property type="entry name" value="EXOCYST COMPLEX COMPONENT 3"/>
    <property type="match status" value="1"/>
</dbReference>
<keyword evidence="15" id="KW-1185">Reference proteome</keyword>
<dbReference type="GO" id="GO:0006508">
    <property type="term" value="P:proteolysis"/>
    <property type="evidence" value="ECO:0007669"/>
    <property type="project" value="UniProtKB-KW"/>
</dbReference>
<feature type="compositionally biased region" description="Low complexity" evidence="12">
    <location>
        <begin position="241"/>
        <end position="250"/>
    </location>
</feature>
<dbReference type="PANTHER" id="PTHR21292">
    <property type="entry name" value="EXOCYST COMPLEX COMPONENT SEC6-RELATED"/>
    <property type="match status" value="1"/>
</dbReference>
<comment type="caution">
    <text evidence="14">The sequence shown here is derived from an EMBL/GenBank/DDBJ whole genome shotgun (WGS) entry which is preliminary data.</text>
</comment>
<proteinExistence type="inferred from homology"/>
<dbReference type="GO" id="GO:0006887">
    <property type="term" value="P:exocytosis"/>
    <property type="evidence" value="ECO:0007669"/>
    <property type="project" value="UniProtKB-KW"/>
</dbReference>
<protein>
    <recommendedName>
        <fullName evidence="10">Aspartic proteinase Asp1</fullName>
    </recommendedName>
    <alternativeName>
        <fullName evidence="11">Nucellin-like protein</fullName>
    </alternativeName>
</protein>
<evidence type="ECO:0000256" key="3">
    <source>
        <dbReference type="ARBA" id="ARBA00022448"/>
    </source>
</evidence>
<dbReference type="OrthoDB" id="190098at2759"/>
<evidence type="ECO:0000256" key="6">
    <source>
        <dbReference type="ARBA" id="ARBA00022729"/>
    </source>
</evidence>
<evidence type="ECO:0000256" key="10">
    <source>
        <dbReference type="ARBA" id="ARBA00068871"/>
    </source>
</evidence>